<reference evidence="2 3" key="1">
    <citation type="submission" date="2019-03" db="EMBL/GenBank/DDBJ databases">
        <title>Arthrobacter sp. nov., an bacterium isolated from biocrust in Mu Us Desert.</title>
        <authorList>
            <person name="Lixiong L."/>
        </authorList>
    </citation>
    <scope>NUCLEOTIDE SEQUENCE [LARGE SCALE GENOMIC DNA]</scope>
    <source>
        <strain evidence="2 3">SLN-3</strain>
    </source>
</reference>
<proteinExistence type="predicted"/>
<keyword evidence="1" id="KW-0472">Membrane</keyword>
<evidence type="ECO:0000313" key="2">
    <source>
        <dbReference type="EMBL" id="TDK23546.1"/>
    </source>
</evidence>
<dbReference type="RefSeq" id="WP_133405011.1">
    <property type="nucleotide sequence ID" value="NZ_SMTK01000006.1"/>
</dbReference>
<feature type="transmembrane region" description="Helical" evidence="1">
    <location>
        <begin position="6"/>
        <end position="23"/>
    </location>
</feature>
<keyword evidence="1" id="KW-0812">Transmembrane</keyword>
<dbReference type="Proteomes" id="UP000295411">
    <property type="component" value="Unassembled WGS sequence"/>
</dbReference>
<sequence>MLIVVQIVLLVVVVIFSLVLIRGGSNAKHMAIRRIMVLLFAIAAVFSIFFPTILTQLASMVGVGRGTDLMLYAFIVSFLVYMSTTHQRFRQMETTLTKLSRRIALDEAVKPWEAVLAPDERVAGPDDFRFRAKTVSEKK</sequence>
<evidence type="ECO:0000313" key="3">
    <source>
        <dbReference type="Proteomes" id="UP000295411"/>
    </source>
</evidence>
<accession>A0A4R5TTD9</accession>
<feature type="transmembrane region" description="Helical" evidence="1">
    <location>
        <begin position="60"/>
        <end position="82"/>
    </location>
</feature>
<gene>
    <name evidence="2" type="ORF">E2F48_16300</name>
</gene>
<comment type="caution">
    <text evidence="2">The sequence shown here is derived from an EMBL/GenBank/DDBJ whole genome shotgun (WGS) entry which is preliminary data.</text>
</comment>
<keyword evidence="1" id="KW-1133">Transmembrane helix</keyword>
<feature type="transmembrane region" description="Helical" evidence="1">
    <location>
        <begin position="35"/>
        <end position="54"/>
    </location>
</feature>
<keyword evidence="3" id="KW-1185">Reference proteome</keyword>
<dbReference type="EMBL" id="SMTK01000006">
    <property type="protein sequence ID" value="TDK23546.1"/>
    <property type="molecule type" value="Genomic_DNA"/>
</dbReference>
<dbReference type="InterPro" id="IPR019277">
    <property type="entry name" value="DUF2304"/>
</dbReference>
<protein>
    <submittedName>
        <fullName evidence="2">DUF2304 domain-containing protein</fullName>
    </submittedName>
</protein>
<dbReference type="Pfam" id="PF10066">
    <property type="entry name" value="DUF2304"/>
    <property type="match status" value="1"/>
</dbReference>
<name>A0A4R5TTD9_9MICC</name>
<dbReference type="AlphaFoldDB" id="A0A4R5TTD9"/>
<organism evidence="2 3">
    <name type="scientific">Arthrobacter crusticola</name>
    <dbReference type="NCBI Taxonomy" id="2547960"/>
    <lineage>
        <taxon>Bacteria</taxon>
        <taxon>Bacillati</taxon>
        <taxon>Actinomycetota</taxon>
        <taxon>Actinomycetes</taxon>
        <taxon>Micrococcales</taxon>
        <taxon>Micrococcaceae</taxon>
        <taxon>Arthrobacter</taxon>
    </lineage>
</organism>
<dbReference type="OrthoDB" id="8904808at2"/>
<evidence type="ECO:0000256" key="1">
    <source>
        <dbReference type="SAM" id="Phobius"/>
    </source>
</evidence>